<gene>
    <name evidence="2" type="ORF">GCM10023205_54250</name>
</gene>
<feature type="region of interest" description="Disordered" evidence="1">
    <location>
        <begin position="89"/>
        <end position="108"/>
    </location>
</feature>
<sequence>MHDAGPSRRTVLAGLGALALGLGAAACDSGGGSGPGPDQRKADDQARVRARAAAVALLDRYDAVIAAYPALAGRLRPYSDEVGRHLAALGGTRPTVPPSAPPEPVPATEQAAVADLAAREQRAADDRIADLPAVGPQLARTIASISASQTVHARSLGSPS</sequence>
<evidence type="ECO:0000256" key="1">
    <source>
        <dbReference type="SAM" id="MobiDB-lite"/>
    </source>
</evidence>
<name>A0ABP9HV06_9ACTN</name>
<proteinExistence type="predicted"/>
<evidence type="ECO:0000313" key="2">
    <source>
        <dbReference type="EMBL" id="GAA4979030.1"/>
    </source>
</evidence>
<dbReference type="EMBL" id="BAABHS010000021">
    <property type="protein sequence ID" value="GAA4979030.1"/>
    <property type="molecule type" value="Genomic_DNA"/>
</dbReference>
<dbReference type="RefSeq" id="WP_345678314.1">
    <property type="nucleotide sequence ID" value="NZ_BAABHS010000021.1"/>
</dbReference>
<accession>A0ABP9HV06</accession>
<dbReference type="Proteomes" id="UP001500466">
    <property type="component" value="Unassembled WGS sequence"/>
</dbReference>
<evidence type="ECO:0008006" key="4">
    <source>
        <dbReference type="Google" id="ProtNLM"/>
    </source>
</evidence>
<comment type="caution">
    <text evidence="2">The sequence shown here is derived from an EMBL/GenBank/DDBJ whole genome shotgun (WGS) entry which is preliminary data.</text>
</comment>
<dbReference type="PROSITE" id="PS51318">
    <property type="entry name" value="TAT"/>
    <property type="match status" value="1"/>
</dbReference>
<feature type="compositionally biased region" description="Pro residues" evidence="1">
    <location>
        <begin position="95"/>
        <end position="105"/>
    </location>
</feature>
<keyword evidence="3" id="KW-1185">Reference proteome</keyword>
<protein>
    <recommendedName>
        <fullName evidence="4">Lipoprotein</fullName>
    </recommendedName>
</protein>
<reference evidence="3" key="1">
    <citation type="journal article" date="2019" name="Int. J. Syst. Evol. Microbiol.">
        <title>The Global Catalogue of Microorganisms (GCM) 10K type strain sequencing project: providing services to taxonomists for standard genome sequencing and annotation.</title>
        <authorList>
            <consortium name="The Broad Institute Genomics Platform"/>
            <consortium name="The Broad Institute Genome Sequencing Center for Infectious Disease"/>
            <person name="Wu L."/>
            <person name="Ma J."/>
        </authorList>
    </citation>
    <scope>NUCLEOTIDE SEQUENCE [LARGE SCALE GENOMIC DNA]</scope>
    <source>
        <strain evidence="3">JCM 17986</strain>
    </source>
</reference>
<organism evidence="2 3">
    <name type="scientific">Yinghuangia aomiensis</name>
    <dbReference type="NCBI Taxonomy" id="676205"/>
    <lineage>
        <taxon>Bacteria</taxon>
        <taxon>Bacillati</taxon>
        <taxon>Actinomycetota</taxon>
        <taxon>Actinomycetes</taxon>
        <taxon>Kitasatosporales</taxon>
        <taxon>Streptomycetaceae</taxon>
        <taxon>Yinghuangia</taxon>
    </lineage>
</organism>
<dbReference type="InterPro" id="IPR006311">
    <property type="entry name" value="TAT_signal"/>
</dbReference>
<evidence type="ECO:0000313" key="3">
    <source>
        <dbReference type="Proteomes" id="UP001500466"/>
    </source>
</evidence>